<dbReference type="Proteomes" id="UP001596091">
    <property type="component" value="Unassembled WGS sequence"/>
</dbReference>
<reference evidence="3" key="1">
    <citation type="journal article" date="2019" name="Int. J. Syst. Evol. Microbiol.">
        <title>The Global Catalogue of Microorganisms (GCM) 10K type strain sequencing project: providing services to taxonomists for standard genome sequencing and annotation.</title>
        <authorList>
            <consortium name="The Broad Institute Genomics Platform"/>
            <consortium name="The Broad Institute Genome Sequencing Center for Infectious Disease"/>
            <person name="Wu L."/>
            <person name="Ma J."/>
        </authorList>
    </citation>
    <scope>NUCLEOTIDE SEQUENCE [LARGE SCALE GENOMIC DNA]</scope>
    <source>
        <strain evidence="3">JCM 4087</strain>
    </source>
</reference>
<comment type="caution">
    <text evidence="2">The sequence shown here is derived from an EMBL/GenBank/DDBJ whole genome shotgun (WGS) entry which is preliminary data.</text>
</comment>
<feature type="region of interest" description="Disordered" evidence="1">
    <location>
        <begin position="1"/>
        <end position="26"/>
    </location>
</feature>
<proteinExistence type="predicted"/>
<dbReference type="EMBL" id="JBHSPH010000002">
    <property type="protein sequence ID" value="MFC5862763.1"/>
    <property type="molecule type" value="Genomic_DNA"/>
</dbReference>
<organism evidence="2 3">
    <name type="scientific">Acidicapsa dinghuensis</name>
    <dbReference type="NCBI Taxonomy" id="2218256"/>
    <lineage>
        <taxon>Bacteria</taxon>
        <taxon>Pseudomonadati</taxon>
        <taxon>Acidobacteriota</taxon>
        <taxon>Terriglobia</taxon>
        <taxon>Terriglobales</taxon>
        <taxon>Acidobacteriaceae</taxon>
        <taxon>Acidicapsa</taxon>
    </lineage>
</organism>
<dbReference type="Pfam" id="PF12543">
    <property type="entry name" value="DUF3738"/>
    <property type="match status" value="1"/>
</dbReference>
<evidence type="ECO:0000313" key="3">
    <source>
        <dbReference type="Proteomes" id="UP001596091"/>
    </source>
</evidence>
<evidence type="ECO:0000256" key="1">
    <source>
        <dbReference type="SAM" id="MobiDB-lite"/>
    </source>
</evidence>
<evidence type="ECO:0000313" key="2">
    <source>
        <dbReference type="EMBL" id="MFC5862763.1"/>
    </source>
</evidence>
<sequence length="258" mass="28231">MLPVFGQGSSAADAQSPGAVSAGDKAPSYEVVSIKPHKPGEAGSGMRTLPDGMEWWNISMYSLVQAAYDIEMEDQISGLPGWAKSETYDIVAKVDAQTVERWKHLSEKQQWAEEEPMIRSILEERCQFKAHEETRELPVYDLVIAKGGLKMKEAVASENASESMYRGRLVAKGMQVDAIVTGFTNSVGRLIVDKTGLGEKKFDFELRWTPDGQQAADDSADAPQLSTALKEQLGLKLVPAKGPVPVVVIEHMDRPSPN</sequence>
<keyword evidence="3" id="KW-1185">Reference proteome</keyword>
<protein>
    <submittedName>
        <fullName evidence="2">TIGR03435 family protein</fullName>
    </submittedName>
</protein>
<dbReference type="InterPro" id="IPR017801">
    <property type="entry name" value="DUF3738"/>
</dbReference>
<name>A0ABW1EHD2_9BACT</name>
<dbReference type="NCBIfam" id="TIGR03435">
    <property type="entry name" value="Soli_TIGR03435"/>
    <property type="match status" value="1"/>
</dbReference>
<gene>
    <name evidence="2" type="ORF">ACFPT7_10715</name>
</gene>
<accession>A0ABW1EHD2</accession>
<dbReference type="RefSeq" id="WP_263336605.1">
    <property type="nucleotide sequence ID" value="NZ_JAGSYH010000003.1"/>
</dbReference>